<evidence type="ECO:0000313" key="1">
    <source>
        <dbReference type="EMBL" id="GAA4320255.1"/>
    </source>
</evidence>
<gene>
    <name evidence="1" type="ORF">GCM10023149_19440</name>
</gene>
<reference evidence="2" key="1">
    <citation type="journal article" date="2019" name="Int. J. Syst. Evol. Microbiol.">
        <title>The Global Catalogue of Microorganisms (GCM) 10K type strain sequencing project: providing services to taxonomists for standard genome sequencing and annotation.</title>
        <authorList>
            <consortium name="The Broad Institute Genomics Platform"/>
            <consortium name="The Broad Institute Genome Sequencing Center for Infectious Disease"/>
            <person name="Wu L."/>
            <person name="Ma J."/>
        </authorList>
    </citation>
    <scope>NUCLEOTIDE SEQUENCE [LARGE SCALE GENOMIC DNA]</scope>
    <source>
        <strain evidence="2">JCM 17705</strain>
    </source>
</reference>
<organism evidence="1 2">
    <name type="scientific">Mucilaginibacter gynuensis</name>
    <dbReference type="NCBI Taxonomy" id="1302236"/>
    <lineage>
        <taxon>Bacteria</taxon>
        <taxon>Pseudomonadati</taxon>
        <taxon>Bacteroidota</taxon>
        <taxon>Sphingobacteriia</taxon>
        <taxon>Sphingobacteriales</taxon>
        <taxon>Sphingobacteriaceae</taxon>
        <taxon>Mucilaginibacter</taxon>
    </lineage>
</organism>
<dbReference type="InterPro" id="IPR021345">
    <property type="entry name" value="DUF2961"/>
</dbReference>
<dbReference type="Pfam" id="PF11175">
    <property type="entry name" value="DUF2961"/>
    <property type="match status" value="2"/>
</dbReference>
<name>A0ABP8G9Z5_9SPHI</name>
<sequence length="530" mass="59541">MYNRLLLTAVLLIAGINCFGQKEVDLKSLLTELADNTSVASWPDPYYKQMQSSSYDRNSVSPDKPGWFANDDRSHYIRTEEVDGHKENVMLDVDGPGAIVRFWLTTFRRNGKLRIYFDGQTKPEITIPAYDLTKSGLDLGKGLLQPHSSYEPAEKGGSNLYLPMPYAKHCKITWEDNDTDNQPRYYQVNYRTYQPGTKVKTFTVAEFTALKPLVEKVNNSLLHPDDFKGSVARANGNLFPQTTLMLRVAGASSAIRLLTIKITTAKPEDYQQALRSAILKISFDGHQTVWCPVGDFSGSGVGGKAINSWYRTVDADGLIISRWVMPYQRSAEVSIVNTGSAEIKVNIIATTESRKWTANSMYFHADWKAQNNVAIKKGEEDKPTEWVFNSIKGKGLFLGDTFAIYNHMHKWYGEGDQKIWTDGATFPDEFGTGAEDYYNTSWAPVVLYQTPFANAPRADNADSFGYNTFTRTRNLDAIPFKESFRYSLETLGWENGTADFAATTYWYGFKGAKSSAAAEQSLPVNLKDNE</sequence>
<proteinExistence type="predicted"/>
<evidence type="ECO:0000313" key="2">
    <source>
        <dbReference type="Proteomes" id="UP001500582"/>
    </source>
</evidence>
<accession>A0ABP8G9Z5</accession>
<protein>
    <submittedName>
        <fullName evidence="1">DUF2961 domain-containing protein</fullName>
    </submittedName>
</protein>
<dbReference type="RefSeq" id="WP_345210858.1">
    <property type="nucleotide sequence ID" value="NZ_BAABFT010000004.1"/>
</dbReference>
<keyword evidence="2" id="KW-1185">Reference proteome</keyword>
<comment type="caution">
    <text evidence="1">The sequence shown here is derived from an EMBL/GenBank/DDBJ whole genome shotgun (WGS) entry which is preliminary data.</text>
</comment>
<dbReference type="Proteomes" id="UP001500582">
    <property type="component" value="Unassembled WGS sequence"/>
</dbReference>
<dbReference type="EMBL" id="BAABFT010000004">
    <property type="protein sequence ID" value="GAA4320255.1"/>
    <property type="molecule type" value="Genomic_DNA"/>
</dbReference>
<dbReference type="Gene3D" id="2.60.120.1390">
    <property type="match status" value="2"/>
</dbReference>